<comment type="caution">
    <text evidence="1">The sequence shown here is derived from an EMBL/GenBank/DDBJ whole genome shotgun (WGS) entry which is preliminary data.</text>
</comment>
<dbReference type="AlphaFoldDB" id="A0A438EWQ3"/>
<evidence type="ECO:0000313" key="1">
    <source>
        <dbReference type="EMBL" id="RVW52150.1"/>
    </source>
</evidence>
<dbReference type="Proteomes" id="UP000288805">
    <property type="component" value="Unassembled WGS sequence"/>
</dbReference>
<sequence>MALLLGTNQMALLSGMVPKYIGITLVNTCDLHHKFVVHALLDKRYERRLVKIETPQETELEVCLNIMDVPPEDQNSQHWINGLKRRILNFSTKKNEKFYECWERYMEAINAYPHHGFDTWLLVSYFYYGMHSSMKQLLETMCRGDFMNINMKAKVAAMARRLEELEMKKVQEVQAISETSVQAMPCSICQSYEHLVEECPTIPVKPKPPQYTQPAQAPQQASNLEQVIVNLSKGIHEVEAQEGESSKMREVKAVITLRSGKEVDQPTSKPKHDEEKPKRIVIKEDMMKKHMPPSFPQALHGKKRTNNASEIFEVLKQVKVNIPLLDMIKQVPTYAKFLKDLCTVKKRLNVNKKALLTEQVSAII</sequence>
<dbReference type="EMBL" id="QGNW01001172">
    <property type="protein sequence ID" value="RVW52150.1"/>
    <property type="molecule type" value="Genomic_DNA"/>
</dbReference>
<protein>
    <recommendedName>
        <fullName evidence="3">Retrotransposon gag domain-containing protein</fullName>
    </recommendedName>
</protein>
<proteinExistence type="predicted"/>
<organism evidence="1 2">
    <name type="scientific">Vitis vinifera</name>
    <name type="common">Grape</name>
    <dbReference type="NCBI Taxonomy" id="29760"/>
    <lineage>
        <taxon>Eukaryota</taxon>
        <taxon>Viridiplantae</taxon>
        <taxon>Streptophyta</taxon>
        <taxon>Embryophyta</taxon>
        <taxon>Tracheophyta</taxon>
        <taxon>Spermatophyta</taxon>
        <taxon>Magnoliopsida</taxon>
        <taxon>eudicotyledons</taxon>
        <taxon>Gunneridae</taxon>
        <taxon>Pentapetalae</taxon>
        <taxon>rosids</taxon>
        <taxon>Vitales</taxon>
        <taxon>Vitaceae</taxon>
        <taxon>Viteae</taxon>
        <taxon>Vitis</taxon>
    </lineage>
</organism>
<reference evidence="1 2" key="1">
    <citation type="journal article" date="2018" name="PLoS Genet.">
        <title>Population sequencing reveals clonal diversity and ancestral inbreeding in the grapevine cultivar Chardonnay.</title>
        <authorList>
            <person name="Roach M.J."/>
            <person name="Johnson D.L."/>
            <person name="Bohlmann J."/>
            <person name="van Vuuren H.J."/>
            <person name="Jones S.J."/>
            <person name="Pretorius I.S."/>
            <person name="Schmidt S.A."/>
            <person name="Borneman A.R."/>
        </authorList>
    </citation>
    <scope>NUCLEOTIDE SEQUENCE [LARGE SCALE GENOMIC DNA]</scope>
    <source>
        <strain evidence="2">cv. Chardonnay</strain>
        <tissue evidence="1">Leaf</tissue>
    </source>
</reference>
<evidence type="ECO:0000313" key="2">
    <source>
        <dbReference type="Proteomes" id="UP000288805"/>
    </source>
</evidence>
<evidence type="ECO:0008006" key="3">
    <source>
        <dbReference type="Google" id="ProtNLM"/>
    </source>
</evidence>
<accession>A0A438EWQ3</accession>
<name>A0A438EWQ3_VITVI</name>
<gene>
    <name evidence="1" type="ORF">CK203_077791</name>
</gene>